<comment type="subcellular location">
    <subcellularLocation>
        <location evidence="1">Cell membrane</location>
        <topology evidence="1">Multi-pass membrane protein</topology>
    </subcellularLocation>
</comment>
<dbReference type="GO" id="GO:0016887">
    <property type="term" value="F:ATP hydrolysis activity"/>
    <property type="evidence" value="ECO:0007669"/>
    <property type="project" value="InterPro"/>
</dbReference>
<name>A0A1G9NB67_9ACTN</name>
<evidence type="ECO:0000259" key="13">
    <source>
        <dbReference type="PROSITE" id="PS50929"/>
    </source>
</evidence>
<keyword evidence="2" id="KW-0813">Transport</keyword>
<feature type="region of interest" description="Disordered" evidence="10">
    <location>
        <begin position="1"/>
        <end position="34"/>
    </location>
</feature>
<dbReference type="GO" id="GO:0005886">
    <property type="term" value="C:plasma membrane"/>
    <property type="evidence" value="ECO:0007669"/>
    <property type="project" value="UniProtKB-SubCell"/>
</dbReference>
<evidence type="ECO:0000256" key="9">
    <source>
        <dbReference type="ARBA" id="ARBA00061644"/>
    </source>
</evidence>
<dbReference type="PANTHER" id="PTHR43394:SF1">
    <property type="entry name" value="ATP-BINDING CASSETTE SUB-FAMILY B MEMBER 10, MITOCHONDRIAL"/>
    <property type="match status" value="1"/>
</dbReference>
<keyword evidence="6 14" id="KW-0067">ATP-binding</keyword>
<dbReference type="PROSITE" id="PS00211">
    <property type="entry name" value="ABC_TRANSPORTER_1"/>
    <property type="match status" value="1"/>
</dbReference>
<feature type="transmembrane region" description="Helical" evidence="11">
    <location>
        <begin position="195"/>
        <end position="215"/>
    </location>
</feature>
<feature type="transmembrane region" description="Helical" evidence="11">
    <location>
        <begin position="59"/>
        <end position="78"/>
    </location>
</feature>
<sequence>MLRRQRERPEPVDGADARPGTPEAVDDPGADDPDQERLEAGLKALLAVTRGHRKGIAQALLLALASGGLGLLEPLVAMQAIDAFSAGRPIGLLLALLAAVFLLEAAVEALARYRLERSGEDIVLGLRLHLIDRLLRLPLRTYHRQRIGDLMSRATNDTTVLRDAIAYDLVDFLTGVFVIVGGVALMVWIDPVLFLLVFGIVAAMGGLTLFVLAGIRSAAEQAQSSLGAMAAEMERALSAIRTVRAMRAEDRECRRIGERARAARSENLRVARLEAIAEPVVSLSANGSLIAVLVVGGIRVASGHTTIADLVAFLLYVTYMAGPMSALFELLATLQKGMAALQRVNDVAKLPVETDVAERRIATTRRPSVPREDAPALDVRDVWFAYDRGHPVLRGVSFEVPGRTAVALVGPSGAGKSTIFSLLERFYEPDRGQILLGGLDIATELTVRQCRERIGLVEQSSPVLHGTLRENIAYARPDASEDDLRRVVELANLTDLVERLPRGLETPVGEHGSMLSGGERQRVAIARALLPRPRLLLLDEPTSQLDAANEEALARTIHLVSAECALLVIAHRASTIRTADVVVALDGGRVTAVTPHAGSRALAQS</sequence>
<dbReference type="PROSITE" id="PS50893">
    <property type="entry name" value="ABC_TRANSPORTER_2"/>
    <property type="match status" value="1"/>
</dbReference>
<feature type="transmembrane region" description="Helical" evidence="11">
    <location>
        <begin position="169"/>
        <end position="189"/>
    </location>
</feature>
<proteinExistence type="inferred from homology"/>
<dbReference type="Gene3D" id="3.40.50.300">
    <property type="entry name" value="P-loop containing nucleotide triphosphate hydrolases"/>
    <property type="match status" value="1"/>
</dbReference>
<dbReference type="InterPro" id="IPR017871">
    <property type="entry name" value="ABC_transporter-like_CS"/>
</dbReference>
<dbReference type="GO" id="GO:0015421">
    <property type="term" value="F:ABC-type oligopeptide transporter activity"/>
    <property type="evidence" value="ECO:0007669"/>
    <property type="project" value="TreeGrafter"/>
</dbReference>
<evidence type="ECO:0000256" key="2">
    <source>
        <dbReference type="ARBA" id="ARBA00022448"/>
    </source>
</evidence>
<evidence type="ECO:0000256" key="8">
    <source>
        <dbReference type="ARBA" id="ARBA00023136"/>
    </source>
</evidence>
<dbReference type="PROSITE" id="PS50929">
    <property type="entry name" value="ABC_TM1F"/>
    <property type="match status" value="1"/>
</dbReference>
<evidence type="ECO:0000256" key="4">
    <source>
        <dbReference type="ARBA" id="ARBA00022692"/>
    </source>
</evidence>
<feature type="transmembrane region" description="Helical" evidence="11">
    <location>
        <begin position="280"/>
        <end position="301"/>
    </location>
</feature>
<dbReference type="InterPro" id="IPR039421">
    <property type="entry name" value="Type_1_exporter"/>
</dbReference>
<evidence type="ECO:0000256" key="3">
    <source>
        <dbReference type="ARBA" id="ARBA00022475"/>
    </source>
</evidence>
<dbReference type="InterPro" id="IPR003593">
    <property type="entry name" value="AAA+_ATPase"/>
</dbReference>
<organism evidence="14 15">
    <name type="scientific">Geodermatophilus siccatus</name>
    <dbReference type="NCBI Taxonomy" id="1137991"/>
    <lineage>
        <taxon>Bacteria</taxon>
        <taxon>Bacillati</taxon>
        <taxon>Actinomycetota</taxon>
        <taxon>Actinomycetes</taxon>
        <taxon>Geodermatophilales</taxon>
        <taxon>Geodermatophilaceae</taxon>
        <taxon>Geodermatophilus</taxon>
    </lineage>
</organism>
<dbReference type="GO" id="GO:0005524">
    <property type="term" value="F:ATP binding"/>
    <property type="evidence" value="ECO:0007669"/>
    <property type="project" value="UniProtKB-KW"/>
</dbReference>
<dbReference type="STRING" id="1137991.SAMN05660642_00965"/>
<feature type="domain" description="ABC transporter" evidence="12">
    <location>
        <begin position="377"/>
        <end position="605"/>
    </location>
</feature>
<dbReference type="SMART" id="SM00382">
    <property type="entry name" value="AAA"/>
    <property type="match status" value="1"/>
</dbReference>
<keyword evidence="5" id="KW-0547">Nucleotide-binding</keyword>
<dbReference type="AlphaFoldDB" id="A0A1G9NB67"/>
<dbReference type="InterPro" id="IPR027417">
    <property type="entry name" value="P-loop_NTPase"/>
</dbReference>
<dbReference type="SUPFAM" id="SSF90123">
    <property type="entry name" value="ABC transporter transmembrane region"/>
    <property type="match status" value="1"/>
</dbReference>
<dbReference type="InterPro" id="IPR036640">
    <property type="entry name" value="ABC1_TM_sf"/>
</dbReference>
<evidence type="ECO:0000256" key="11">
    <source>
        <dbReference type="SAM" id="Phobius"/>
    </source>
</evidence>
<dbReference type="InterPro" id="IPR011527">
    <property type="entry name" value="ABC1_TM_dom"/>
</dbReference>
<evidence type="ECO:0000256" key="7">
    <source>
        <dbReference type="ARBA" id="ARBA00022989"/>
    </source>
</evidence>
<evidence type="ECO:0000313" key="15">
    <source>
        <dbReference type="Proteomes" id="UP000198680"/>
    </source>
</evidence>
<gene>
    <name evidence="14" type="ORF">SAMN05660642_00965</name>
</gene>
<feature type="transmembrane region" description="Helical" evidence="11">
    <location>
        <begin position="313"/>
        <end position="334"/>
    </location>
</feature>
<dbReference type="InterPro" id="IPR003439">
    <property type="entry name" value="ABC_transporter-like_ATP-bd"/>
</dbReference>
<dbReference type="CDD" id="cd18551">
    <property type="entry name" value="ABC_6TM_LmrA_like"/>
    <property type="match status" value="1"/>
</dbReference>
<feature type="domain" description="ABC transmembrane type-1" evidence="13">
    <location>
        <begin position="59"/>
        <end position="336"/>
    </location>
</feature>
<evidence type="ECO:0000256" key="6">
    <source>
        <dbReference type="ARBA" id="ARBA00022840"/>
    </source>
</evidence>
<evidence type="ECO:0000259" key="12">
    <source>
        <dbReference type="PROSITE" id="PS50893"/>
    </source>
</evidence>
<feature type="transmembrane region" description="Helical" evidence="11">
    <location>
        <begin position="90"/>
        <end position="111"/>
    </location>
</feature>
<dbReference type="OrthoDB" id="9806127at2"/>
<dbReference type="SUPFAM" id="SSF52540">
    <property type="entry name" value="P-loop containing nucleoside triphosphate hydrolases"/>
    <property type="match status" value="1"/>
</dbReference>
<reference evidence="15" key="1">
    <citation type="submission" date="2016-10" db="EMBL/GenBank/DDBJ databases">
        <authorList>
            <person name="Varghese N."/>
            <person name="Submissions S."/>
        </authorList>
    </citation>
    <scope>NUCLEOTIDE SEQUENCE [LARGE SCALE GENOMIC DNA]</scope>
    <source>
        <strain evidence="15">DSM 45419</strain>
    </source>
</reference>
<dbReference type="Gene3D" id="1.20.1560.10">
    <property type="entry name" value="ABC transporter type 1, transmembrane domain"/>
    <property type="match status" value="1"/>
</dbReference>
<feature type="compositionally biased region" description="Acidic residues" evidence="10">
    <location>
        <begin position="24"/>
        <end position="34"/>
    </location>
</feature>
<dbReference type="FunFam" id="3.40.50.300:FF:000299">
    <property type="entry name" value="ABC transporter ATP-binding protein/permease"/>
    <property type="match status" value="1"/>
</dbReference>
<dbReference type="Pfam" id="PF00005">
    <property type="entry name" value="ABC_tran"/>
    <property type="match status" value="1"/>
</dbReference>
<dbReference type="Pfam" id="PF00664">
    <property type="entry name" value="ABC_membrane"/>
    <property type="match status" value="1"/>
</dbReference>
<keyword evidence="7 11" id="KW-1133">Transmembrane helix</keyword>
<evidence type="ECO:0000256" key="10">
    <source>
        <dbReference type="SAM" id="MobiDB-lite"/>
    </source>
</evidence>
<evidence type="ECO:0000256" key="1">
    <source>
        <dbReference type="ARBA" id="ARBA00004651"/>
    </source>
</evidence>
<dbReference type="EMBL" id="FNHE01000002">
    <property type="protein sequence ID" value="SDL83720.1"/>
    <property type="molecule type" value="Genomic_DNA"/>
</dbReference>
<keyword evidence="15" id="KW-1185">Reference proteome</keyword>
<accession>A0A1G9NB67</accession>
<protein>
    <submittedName>
        <fullName evidence="14">ATP-binding cassette, subfamily B</fullName>
    </submittedName>
</protein>
<evidence type="ECO:0000256" key="5">
    <source>
        <dbReference type="ARBA" id="ARBA00022741"/>
    </source>
</evidence>
<dbReference type="RefSeq" id="WP_091214510.1">
    <property type="nucleotide sequence ID" value="NZ_FNHE01000002.1"/>
</dbReference>
<keyword evidence="4 11" id="KW-0812">Transmembrane</keyword>
<dbReference type="PANTHER" id="PTHR43394">
    <property type="entry name" value="ATP-DEPENDENT PERMEASE MDL1, MITOCHONDRIAL"/>
    <property type="match status" value="1"/>
</dbReference>
<comment type="similarity">
    <text evidence="9">Belongs to the ABC transporter superfamily. Lipid exporter (TC 3.A.1.106) family.</text>
</comment>
<evidence type="ECO:0000313" key="14">
    <source>
        <dbReference type="EMBL" id="SDL83720.1"/>
    </source>
</evidence>
<keyword evidence="8 11" id="KW-0472">Membrane</keyword>
<dbReference type="Proteomes" id="UP000198680">
    <property type="component" value="Unassembled WGS sequence"/>
</dbReference>
<keyword evidence="3" id="KW-1003">Cell membrane</keyword>